<evidence type="ECO:0000259" key="2">
    <source>
        <dbReference type="PROSITE" id="PS51186"/>
    </source>
</evidence>
<sequence length="165" mass="18571">MEIRKLTGEDAESYRTLRLEALLKNPESFSSSFEDENGNEAAHYRERLENALTYTFGAFDEDQLVGVVTLVPEGKVKLKHKANIFAMYVTPSQRIRGIGKALVKTAIQQATQLNSVEQIHLTVTSSNEPAKKLYASLGFKAYGIEKNAMRIEGTYYDDNLMVLFL</sequence>
<dbReference type="InterPro" id="IPR050769">
    <property type="entry name" value="NAT_camello-type"/>
</dbReference>
<proteinExistence type="predicted"/>
<organism evidence="3 4">
    <name type="scientific">Mesobacillus stamsii</name>
    <dbReference type="NCBI Taxonomy" id="225347"/>
    <lineage>
        <taxon>Bacteria</taxon>
        <taxon>Bacillati</taxon>
        <taxon>Bacillota</taxon>
        <taxon>Bacilli</taxon>
        <taxon>Bacillales</taxon>
        <taxon>Bacillaceae</taxon>
        <taxon>Mesobacillus</taxon>
    </lineage>
</organism>
<dbReference type="SUPFAM" id="SSF55729">
    <property type="entry name" value="Acyl-CoA N-acyltransferases (Nat)"/>
    <property type="match status" value="1"/>
</dbReference>
<keyword evidence="4" id="KW-1185">Reference proteome</keyword>
<feature type="domain" description="N-acetyltransferase" evidence="2">
    <location>
        <begin position="1"/>
        <end position="165"/>
    </location>
</feature>
<accession>A0ABU0FVQ8</accession>
<keyword evidence="1" id="KW-0808">Transferase</keyword>
<dbReference type="EMBL" id="JAUSUN010000011">
    <property type="protein sequence ID" value="MDQ0414002.1"/>
    <property type="molecule type" value="Genomic_DNA"/>
</dbReference>
<dbReference type="CDD" id="cd04301">
    <property type="entry name" value="NAT_SF"/>
    <property type="match status" value="1"/>
</dbReference>
<dbReference type="InterPro" id="IPR000182">
    <property type="entry name" value="GNAT_dom"/>
</dbReference>
<protein>
    <submittedName>
        <fullName evidence="3">Ribosomal protein S18 acetylase RimI-like enzyme</fullName>
    </submittedName>
</protein>
<name>A0ABU0FVQ8_9BACI</name>
<comment type="caution">
    <text evidence="3">The sequence shown here is derived from an EMBL/GenBank/DDBJ whole genome shotgun (WGS) entry which is preliminary data.</text>
</comment>
<evidence type="ECO:0000313" key="4">
    <source>
        <dbReference type="Proteomes" id="UP001242313"/>
    </source>
</evidence>
<dbReference type="PANTHER" id="PTHR13947:SF37">
    <property type="entry name" value="LD18367P"/>
    <property type="match status" value="1"/>
</dbReference>
<evidence type="ECO:0000313" key="3">
    <source>
        <dbReference type="EMBL" id="MDQ0414002.1"/>
    </source>
</evidence>
<reference evidence="3 4" key="1">
    <citation type="submission" date="2023-07" db="EMBL/GenBank/DDBJ databases">
        <title>Genomic Encyclopedia of Type Strains, Phase IV (KMG-IV): sequencing the most valuable type-strain genomes for metagenomic binning, comparative biology and taxonomic classification.</title>
        <authorList>
            <person name="Goeker M."/>
        </authorList>
    </citation>
    <scope>NUCLEOTIDE SEQUENCE [LARGE SCALE GENOMIC DNA]</scope>
    <source>
        <strain evidence="3 4">DSM 19598</strain>
    </source>
</reference>
<dbReference type="Pfam" id="PF00583">
    <property type="entry name" value="Acetyltransf_1"/>
    <property type="match status" value="1"/>
</dbReference>
<gene>
    <name evidence="3" type="ORF">J2S25_002208</name>
</gene>
<dbReference type="PROSITE" id="PS51186">
    <property type="entry name" value="GNAT"/>
    <property type="match status" value="1"/>
</dbReference>
<dbReference type="InterPro" id="IPR016181">
    <property type="entry name" value="Acyl_CoA_acyltransferase"/>
</dbReference>
<dbReference type="Gene3D" id="3.40.630.30">
    <property type="match status" value="1"/>
</dbReference>
<dbReference type="PANTHER" id="PTHR13947">
    <property type="entry name" value="GNAT FAMILY N-ACETYLTRANSFERASE"/>
    <property type="match status" value="1"/>
</dbReference>
<dbReference type="Proteomes" id="UP001242313">
    <property type="component" value="Unassembled WGS sequence"/>
</dbReference>
<evidence type="ECO:0000256" key="1">
    <source>
        <dbReference type="ARBA" id="ARBA00022679"/>
    </source>
</evidence>